<reference evidence="3 4" key="1">
    <citation type="submission" date="2020-05" db="EMBL/GenBank/DDBJ databases">
        <title>Azospirillum oleiclasticum sp. nov, a nitrogen-fixing and heavy crude oil-emulsifying bacterium isolated from the crude oil of Yumen Oilfield.</title>
        <authorList>
            <person name="Wu D."/>
            <person name="Cai M."/>
            <person name="Zhang X."/>
        </authorList>
    </citation>
    <scope>NUCLEOTIDE SEQUENCE [LARGE SCALE GENOMIC DNA]</scope>
    <source>
        <strain evidence="3 4">ROY-1-1-2</strain>
    </source>
</reference>
<gene>
    <name evidence="3" type="ORF">HND93_02825</name>
</gene>
<feature type="compositionally biased region" description="Basic and acidic residues" evidence="1">
    <location>
        <begin position="421"/>
        <end position="431"/>
    </location>
</feature>
<feature type="compositionally biased region" description="Low complexity" evidence="1">
    <location>
        <begin position="323"/>
        <end position="335"/>
    </location>
</feature>
<evidence type="ECO:0000256" key="1">
    <source>
        <dbReference type="SAM" id="MobiDB-lite"/>
    </source>
</evidence>
<feature type="domain" description="Flagellar hook-length control protein-like C-terminal" evidence="2">
    <location>
        <begin position="539"/>
        <end position="619"/>
    </location>
</feature>
<protein>
    <recommendedName>
        <fullName evidence="2">Flagellar hook-length control protein-like C-terminal domain-containing protein</fullName>
    </recommendedName>
</protein>
<feature type="compositionally biased region" description="Low complexity" evidence="1">
    <location>
        <begin position="135"/>
        <end position="176"/>
    </location>
</feature>
<evidence type="ECO:0000313" key="3">
    <source>
        <dbReference type="EMBL" id="NYZ18632.1"/>
    </source>
</evidence>
<feature type="region of interest" description="Disordered" evidence="1">
    <location>
        <begin position="610"/>
        <end position="645"/>
    </location>
</feature>
<dbReference type="RefSeq" id="WP_180280358.1">
    <property type="nucleotide sequence ID" value="NZ_JABFDB010000001.1"/>
</dbReference>
<dbReference type="Gene3D" id="3.30.750.140">
    <property type="match status" value="1"/>
</dbReference>
<evidence type="ECO:0000313" key="4">
    <source>
        <dbReference type="Proteomes" id="UP000584642"/>
    </source>
</evidence>
<feature type="region of interest" description="Disordered" evidence="1">
    <location>
        <begin position="250"/>
        <end position="335"/>
    </location>
</feature>
<dbReference type="EMBL" id="JABFDB010000001">
    <property type="protein sequence ID" value="NYZ18632.1"/>
    <property type="molecule type" value="Genomic_DNA"/>
</dbReference>
<dbReference type="Pfam" id="PF02120">
    <property type="entry name" value="Flg_hook"/>
    <property type="match status" value="1"/>
</dbReference>
<proteinExistence type="predicted"/>
<keyword evidence="4" id="KW-1185">Reference proteome</keyword>
<sequence>MDVRSISSQSLFDALTSGQTTGDKDDAFARMLDRLTRPREEPVRAATSEREPVRPSMRDRNRAMADADAQSRADAQARTEAQLRADAQARADERRADRERAWEENAPRNTTDARAPQPRETAAPVDRQPPRPEAKTATQPAAPAADRSGPAAGTDTAARPGPAAADAAEAPQDASAIAEAGPDDEAAALDDAPDELVGADGAQATEVTIEATVTVTETVITLIGPGQTIELSSLHSDLEVDVTVEDGVEPADGTAPLLSADAGDPTLPLQGGPGEDALPDANAPDSGVMMPTPPLAADPALTAAPTEAAEATADTPATDDEAAVPAAPAAVTTDAADAVPEEAVAAAVAAPAAAQAQAQASDSSTEKLAAAAAIPADKAAANAEAAEPKTDDAAAPPADAADIPRFQDVAANDAAGRRGHGNGEERPRDGAAKPTATAVPADGAQSTQPQPTAPAATPTDATASKPSIDPATVAPAPTAHPVAALDGASSFDHSTTPIAILEAARGPAATDAASPIMTLRAGRGPQAPMGVHDQIAVHIQKNVKDGNDQFTIQLRPDELGRIDIRLEFGQDGKVSASVAVERPQTLEMLQRDSRGLERALQEAGLNADSDSLSFSLRGEGNPFESHGQGARNAGRGRRGGGAAEPDEAADLAAYTMTLAPGRVDVRV</sequence>
<accession>A0ABX2T2U7</accession>
<dbReference type="CDD" id="cd17470">
    <property type="entry name" value="T3SS_Flik_C"/>
    <property type="match status" value="1"/>
</dbReference>
<feature type="compositionally biased region" description="Polar residues" evidence="1">
    <location>
        <begin position="1"/>
        <end position="21"/>
    </location>
</feature>
<feature type="region of interest" description="Disordered" evidence="1">
    <location>
        <begin position="414"/>
        <end position="475"/>
    </location>
</feature>
<feature type="compositionally biased region" description="Low complexity" evidence="1">
    <location>
        <begin position="444"/>
        <end position="475"/>
    </location>
</feature>
<feature type="region of interest" description="Disordered" evidence="1">
    <location>
        <begin position="1"/>
        <end position="176"/>
    </location>
</feature>
<evidence type="ECO:0000259" key="2">
    <source>
        <dbReference type="Pfam" id="PF02120"/>
    </source>
</evidence>
<feature type="compositionally biased region" description="Low complexity" evidence="1">
    <location>
        <begin position="297"/>
        <end position="316"/>
    </location>
</feature>
<dbReference type="InterPro" id="IPR021136">
    <property type="entry name" value="Flagellar_hook_control-like_C"/>
</dbReference>
<dbReference type="Proteomes" id="UP000584642">
    <property type="component" value="Unassembled WGS sequence"/>
</dbReference>
<name>A0ABX2T2U7_9PROT</name>
<feature type="compositionally biased region" description="Basic and acidic residues" evidence="1">
    <location>
        <begin position="22"/>
        <end position="106"/>
    </location>
</feature>
<organism evidence="3 4">
    <name type="scientific">Azospirillum oleiclasticum</name>
    <dbReference type="NCBI Taxonomy" id="2735135"/>
    <lineage>
        <taxon>Bacteria</taxon>
        <taxon>Pseudomonadati</taxon>
        <taxon>Pseudomonadota</taxon>
        <taxon>Alphaproteobacteria</taxon>
        <taxon>Rhodospirillales</taxon>
        <taxon>Azospirillaceae</taxon>
        <taxon>Azospirillum</taxon>
    </lineage>
</organism>
<comment type="caution">
    <text evidence="3">The sequence shown here is derived from an EMBL/GenBank/DDBJ whole genome shotgun (WGS) entry which is preliminary data.</text>
</comment>
<dbReference type="InterPro" id="IPR038610">
    <property type="entry name" value="FliK-like_C_sf"/>
</dbReference>